<evidence type="ECO:0000313" key="2">
    <source>
        <dbReference type="EMBL" id="KNE99620.1"/>
    </source>
</evidence>
<protein>
    <recommendedName>
        <fullName evidence="4">Secreted protein</fullName>
    </recommendedName>
</protein>
<feature type="signal peptide" evidence="1">
    <location>
        <begin position="1"/>
        <end position="28"/>
    </location>
</feature>
<accession>A0A0L0VK16</accession>
<feature type="chain" id="PRO_5005550112" description="Secreted protein" evidence="1">
    <location>
        <begin position="29"/>
        <end position="135"/>
    </location>
</feature>
<keyword evidence="1" id="KW-0732">Signal</keyword>
<sequence>MASFNLRIRTLVATVILILISSTSPVASVALERRQDMCNPQVENLTPHDCNVAFYNLGFSGENKMLRGPGAVNMNSGTCRVIVDCPGQTSVSAGRLLNNVGTPGGFVQLQNVCTSQGKAGQIFVEGGCQVRTERA</sequence>
<dbReference type="OrthoDB" id="2499710at2759"/>
<gene>
    <name evidence="2" type="ORF">PSTG_07113</name>
</gene>
<dbReference type="Proteomes" id="UP000054564">
    <property type="component" value="Unassembled WGS sequence"/>
</dbReference>
<reference evidence="3" key="1">
    <citation type="submission" date="2014-03" db="EMBL/GenBank/DDBJ databases">
        <title>The Genome Sequence of Puccinia striiformis f. sp. tritici PST-78.</title>
        <authorList>
            <consortium name="The Broad Institute Genome Sequencing Platform"/>
            <person name="Cuomo C."/>
            <person name="Hulbert S."/>
            <person name="Chen X."/>
            <person name="Walker B."/>
            <person name="Young S.K."/>
            <person name="Zeng Q."/>
            <person name="Gargeya S."/>
            <person name="Fitzgerald M."/>
            <person name="Haas B."/>
            <person name="Abouelleil A."/>
            <person name="Alvarado L."/>
            <person name="Arachchi H.M."/>
            <person name="Berlin A.M."/>
            <person name="Chapman S.B."/>
            <person name="Goldberg J."/>
            <person name="Griggs A."/>
            <person name="Gujja S."/>
            <person name="Hansen M."/>
            <person name="Howarth C."/>
            <person name="Imamovic A."/>
            <person name="Larimer J."/>
            <person name="McCowan C."/>
            <person name="Montmayeur A."/>
            <person name="Murphy C."/>
            <person name="Neiman D."/>
            <person name="Pearson M."/>
            <person name="Priest M."/>
            <person name="Roberts A."/>
            <person name="Saif S."/>
            <person name="Shea T."/>
            <person name="Sisk P."/>
            <person name="Sykes S."/>
            <person name="Wortman J."/>
            <person name="Nusbaum C."/>
            <person name="Birren B."/>
        </authorList>
    </citation>
    <scope>NUCLEOTIDE SEQUENCE [LARGE SCALE GENOMIC DNA]</scope>
    <source>
        <strain evidence="3">race PST-78</strain>
    </source>
</reference>
<keyword evidence="3" id="KW-1185">Reference proteome</keyword>
<name>A0A0L0VK16_9BASI</name>
<organism evidence="2 3">
    <name type="scientific">Puccinia striiformis f. sp. tritici PST-78</name>
    <dbReference type="NCBI Taxonomy" id="1165861"/>
    <lineage>
        <taxon>Eukaryota</taxon>
        <taxon>Fungi</taxon>
        <taxon>Dikarya</taxon>
        <taxon>Basidiomycota</taxon>
        <taxon>Pucciniomycotina</taxon>
        <taxon>Pucciniomycetes</taxon>
        <taxon>Pucciniales</taxon>
        <taxon>Pucciniaceae</taxon>
        <taxon>Puccinia</taxon>
    </lineage>
</organism>
<evidence type="ECO:0000256" key="1">
    <source>
        <dbReference type="SAM" id="SignalP"/>
    </source>
</evidence>
<dbReference type="EMBL" id="AJIL01000044">
    <property type="protein sequence ID" value="KNE99620.1"/>
    <property type="molecule type" value="Genomic_DNA"/>
</dbReference>
<evidence type="ECO:0008006" key="4">
    <source>
        <dbReference type="Google" id="ProtNLM"/>
    </source>
</evidence>
<dbReference type="AlphaFoldDB" id="A0A0L0VK16"/>
<comment type="caution">
    <text evidence="2">The sequence shown here is derived from an EMBL/GenBank/DDBJ whole genome shotgun (WGS) entry which is preliminary data.</text>
</comment>
<proteinExistence type="predicted"/>
<evidence type="ECO:0000313" key="3">
    <source>
        <dbReference type="Proteomes" id="UP000054564"/>
    </source>
</evidence>